<keyword evidence="1" id="KW-0963">Cytoplasm</keyword>
<dbReference type="PATRIC" id="fig|1747903.4.peg.3746"/>
<name>A0A1A7C2E5_9BURK</name>
<accession>A0A1A7C2E5</accession>
<feature type="region of interest" description="Disordered" evidence="5">
    <location>
        <begin position="12"/>
        <end position="44"/>
    </location>
</feature>
<keyword evidence="8" id="KW-1185">Reference proteome</keyword>
<feature type="domain" description="ProQ/FinO" evidence="6">
    <location>
        <begin position="52"/>
        <end position="158"/>
    </location>
</feature>
<feature type="coiled-coil region" evidence="4">
    <location>
        <begin position="143"/>
        <end position="172"/>
    </location>
</feature>
<reference evidence="7 8" key="1">
    <citation type="submission" date="2016-04" db="EMBL/GenBank/DDBJ databases">
        <title>Draft genome sequence of Janthinobacterium psychrotolerans sp. nov., isolated from freshwater sediments in Denmark.</title>
        <authorList>
            <person name="Gong X."/>
            <person name="Skrivergaard S."/>
            <person name="Korsgaard B.S."/>
            <person name="Schreiber L."/>
            <person name="Marshall I.P."/>
            <person name="Finster K."/>
            <person name="Schramm A."/>
        </authorList>
    </citation>
    <scope>NUCLEOTIDE SEQUENCE [LARGE SCALE GENOMIC DNA]</scope>
    <source>
        <strain evidence="7 8">S3-2</strain>
    </source>
</reference>
<organism evidence="7 8">
    <name type="scientific">Janthinobacterium psychrotolerans</name>
    <dbReference type="NCBI Taxonomy" id="1747903"/>
    <lineage>
        <taxon>Bacteria</taxon>
        <taxon>Pseudomonadati</taxon>
        <taxon>Pseudomonadota</taxon>
        <taxon>Betaproteobacteria</taxon>
        <taxon>Burkholderiales</taxon>
        <taxon>Oxalobacteraceae</taxon>
        <taxon>Janthinobacterium</taxon>
    </lineage>
</organism>
<dbReference type="Pfam" id="PF04352">
    <property type="entry name" value="ProQ"/>
    <property type="match status" value="1"/>
</dbReference>
<keyword evidence="2" id="KW-0694">RNA-binding</keyword>
<protein>
    <submittedName>
        <fullName evidence="7">ProP effector</fullName>
    </submittedName>
</protein>
<dbReference type="GO" id="GO:0005829">
    <property type="term" value="C:cytosol"/>
    <property type="evidence" value="ECO:0007669"/>
    <property type="project" value="TreeGrafter"/>
</dbReference>
<evidence type="ECO:0000256" key="5">
    <source>
        <dbReference type="SAM" id="MobiDB-lite"/>
    </source>
</evidence>
<dbReference type="Gene3D" id="1.10.1710.10">
    <property type="entry name" value="ProQ/FinO domain"/>
    <property type="match status" value="1"/>
</dbReference>
<dbReference type="EMBL" id="LOCQ01000049">
    <property type="protein sequence ID" value="OBV40121.1"/>
    <property type="molecule type" value="Genomic_DNA"/>
</dbReference>
<comment type="caution">
    <text evidence="7">The sequence shown here is derived from an EMBL/GenBank/DDBJ whole genome shotgun (WGS) entry which is preliminary data.</text>
</comment>
<proteinExistence type="predicted"/>
<evidence type="ECO:0000256" key="1">
    <source>
        <dbReference type="ARBA" id="ARBA00022490"/>
    </source>
</evidence>
<dbReference type="PANTHER" id="PTHR38106:SF1">
    <property type="entry name" value="RNA CHAPERONE PROQ"/>
    <property type="match status" value="1"/>
</dbReference>
<dbReference type="GO" id="GO:0034057">
    <property type="term" value="F:RNA strand-exchange activity"/>
    <property type="evidence" value="ECO:0007669"/>
    <property type="project" value="InterPro"/>
</dbReference>
<dbReference type="InterPro" id="IPR023529">
    <property type="entry name" value="ProQ"/>
</dbReference>
<keyword evidence="3" id="KW-0143">Chaperone</keyword>
<dbReference type="STRING" id="1747903.ASR47_101436"/>
<dbReference type="PANTHER" id="PTHR38106">
    <property type="entry name" value="RNA CHAPERONE PROQ"/>
    <property type="match status" value="1"/>
</dbReference>
<dbReference type="GO" id="GO:0010608">
    <property type="term" value="P:post-transcriptional regulation of gene expression"/>
    <property type="evidence" value="ECO:0007669"/>
    <property type="project" value="InterPro"/>
</dbReference>
<evidence type="ECO:0000256" key="2">
    <source>
        <dbReference type="ARBA" id="ARBA00022884"/>
    </source>
</evidence>
<sequence length="184" mass="20090">MLAFYSLTPMMSMTSSTPDQQATTPDTQADAAASAPAAEAATAAPAAAPAPAGLTARALLKQFQEQFPPFRDCLPLSIGIDKQILARLPDLDRKLMRTALGIHTGSLRYLRVMEKAKVRYDLDGKAGAEVTATHREHATQVLQQRFKKEADRKKAEREAAAAEEANRLRLEKLNQLTAKFSRKG</sequence>
<dbReference type="SMART" id="SM00945">
    <property type="entry name" value="ProQ"/>
    <property type="match status" value="1"/>
</dbReference>
<evidence type="ECO:0000256" key="4">
    <source>
        <dbReference type="SAM" id="Coils"/>
    </source>
</evidence>
<evidence type="ECO:0000313" key="8">
    <source>
        <dbReference type="Proteomes" id="UP000092713"/>
    </source>
</evidence>
<dbReference type="GO" id="GO:0033592">
    <property type="term" value="F:RNA strand annealing activity"/>
    <property type="evidence" value="ECO:0007669"/>
    <property type="project" value="InterPro"/>
</dbReference>
<dbReference type="Proteomes" id="UP000092713">
    <property type="component" value="Unassembled WGS sequence"/>
</dbReference>
<gene>
    <name evidence="7" type="ORF">ASR47_101436</name>
</gene>
<dbReference type="AlphaFoldDB" id="A0A1A7C2E5"/>
<evidence type="ECO:0000256" key="3">
    <source>
        <dbReference type="ARBA" id="ARBA00023186"/>
    </source>
</evidence>
<dbReference type="InterPro" id="IPR036442">
    <property type="entry name" value="ProQ/FinO_sf"/>
</dbReference>
<dbReference type="InterPro" id="IPR016103">
    <property type="entry name" value="ProQ/FinO"/>
</dbReference>
<keyword evidence="4" id="KW-0175">Coiled coil</keyword>
<evidence type="ECO:0000313" key="7">
    <source>
        <dbReference type="EMBL" id="OBV40121.1"/>
    </source>
</evidence>
<dbReference type="SUPFAM" id="SSF48657">
    <property type="entry name" value="FinO-like"/>
    <property type="match status" value="1"/>
</dbReference>
<evidence type="ECO:0000259" key="6">
    <source>
        <dbReference type="SMART" id="SM00945"/>
    </source>
</evidence>